<feature type="compositionally biased region" description="Polar residues" evidence="1">
    <location>
        <begin position="61"/>
        <end position="80"/>
    </location>
</feature>
<evidence type="ECO:0000313" key="3">
    <source>
        <dbReference type="Proteomes" id="UP001258017"/>
    </source>
</evidence>
<accession>A0AAD9VNC5</accession>
<proteinExistence type="predicted"/>
<gene>
    <name evidence="2" type="ORF">KPH14_011342</name>
</gene>
<name>A0AAD9VNC5_9HYME</name>
<keyword evidence="3" id="KW-1185">Reference proteome</keyword>
<protein>
    <submittedName>
        <fullName evidence="2">Uncharacterized protein</fullName>
    </submittedName>
</protein>
<evidence type="ECO:0000313" key="2">
    <source>
        <dbReference type="EMBL" id="KAK2580714.1"/>
    </source>
</evidence>
<feature type="compositionally biased region" description="Low complexity" evidence="1">
    <location>
        <begin position="33"/>
        <end position="54"/>
    </location>
</feature>
<feature type="compositionally biased region" description="Basic and acidic residues" evidence="1">
    <location>
        <begin position="210"/>
        <end position="219"/>
    </location>
</feature>
<feature type="compositionally biased region" description="Basic and acidic residues" evidence="1">
    <location>
        <begin position="1"/>
        <end position="23"/>
    </location>
</feature>
<feature type="region of interest" description="Disordered" evidence="1">
    <location>
        <begin position="199"/>
        <end position="219"/>
    </location>
</feature>
<feature type="region of interest" description="Disordered" evidence="1">
    <location>
        <begin position="1"/>
        <end position="110"/>
    </location>
</feature>
<dbReference type="AlphaFoldDB" id="A0AAD9VNC5"/>
<dbReference type="EMBL" id="JAIFRP010000047">
    <property type="protein sequence ID" value="KAK2580714.1"/>
    <property type="molecule type" value="Genomic_DNA"/>
</dbReference>
<dbReference type="Proteomes" id="UP001258017">
    <property type="component" value="Unassembled WGS sequence"/>
</dbReference>
<reference evidence="2" key="2">
    <citation type="journal article" date="2023" name="Commun. Biol.">
        <title>Intrasexual cuticular hydrocarbon dimorphism in a wasp sheds light on hydrocarbon biosynthesis genes in Hymenoptera.</title>
        <authorList>
            <person name="Moris V.C."/>
            <person name="Podsiadlowski L."/>
            <person name="Martin S."/>
            <person name="Oeyen J.P."/>
            <person name="Donath A."/>
            <person name="Petersen M."/>
            <person name="Wilbrandt J."/>
            <person name="Misof B."/>
            <person name="Liedtke D."/>
            <person name="Thamm M."/>
            <person name="Scheiner R."/>
            <person name="Schmitt T."/>
            <person name="Niehuis O."/>
        </authorList>
    </citation>
    <scope>NUCLEOTIDE SEQUENCE</scope>
    <source>
        <strain evidence="2">GBR_01_08_01A</strain>
    </source>
</reference>
<sequence length="219" mass="23725">MKNDESGASKDDESVLRKKEKTPLRLRLTRVFSSSALRSPKSPSSASDSCESSPGRYVSPTVKNRYSWQVQTSGNRDNQFSRSSESGISSSASKSPINENSPDSAVASPCSSKSCCSPIWYTDAGSPFSGLCLSRAQLLYSRITRRSTLHEAPRSSVERACVDGSSPLYPPIWNFLFKKYAYAHNRYEVLAAAAAAKGKKVGERGGLGRFDSESGAKST</sequence>
<comment type="caution">
    <text evidence="2">The sequence shown here is derived from an EMBL/GenBank/DDBJ whole genome shotgun (WGS) entry which is preliminary data.</text>
</comment>
<evidence type="ECO:0000256" key="1">
    <source>
        <dbReference type="SAM" id="MobiDB-lite"/>
    </source>
</evidence>
<feature type="compositionally biased region" description="Low complexity" evidence="1">
    <location>
        <begin position="81"/>
        <end position="95"/>
    </location>
</feature>
<organism evidence="2 3">
    <name type="scientific">Odynerus spinipes</name>
    <dbReference type="NCBI Taxonomy" id="1348599"/>
    <lineage>
        <taxon>Eukaryota</taxon>
        <taxon>Metazoa</taxon>
        <taxon>Ecdysozoa</taxon>
        <taxon>Arthropoda</taxon>
        <taxon>Hexapoda</taxon>
        <taxon>Insecta</taxon>
        <taxon>Pterygota</taxon>
        <taxon>Neoptera</taxon>
        <taxon>Endopterygota</taxon>
        <taxon>Hymenoptera</taxon>
        <taxon>Apocrita</taxon>
        <taxon>Aculeata</taxon>
        <taxon>Vespoidea</taxon>
        <taxon>Vespidae</taxon>
        <taxon>Eumeninae</taxon>
        <taxon>Odynerus</taxon>
    </lineage>
</organism>
<reference evidence="2" key="1">
    <citation type="submission" date="2021-08" db="EMBL/GenBank/DDBJ databases">
        <authorList>
            <person name="Misof B."/>
            <person name="Oliver O."/>
            <person name="Podsiadlowski L."/>
            <person name="Donath A."/>
            <person name="Peters R."/>
            <person name="Mayer C."/>
            <person name="Rust J."/>
            <person name="Gunkel S."/>
            <person name="Lesny P."/>
            <person name="Martin S."/>
            <person name="Oeyen J.P."/>
            <person name="Petersen M."/>
            <person name="Panagiotis P."/>
            <person name="Wilbrandt J."/>
            <person name="Tanja T."/>
        </authorList>
    </citation>
    <scope>NUCLEOTIDE SEQUENCE</scope>
    <source>
        <strain evidence="2">GBR_01_08_01A</strain>
        <tissue evidence="2">Thorax + abdomen</tissue>
    </source>
</reference>